<feature type="transmembrane region" description="Helical" evidence="1">
    <location>
        <begin position="458"/>
        <end position="478"/>
    </location>
</feature>
<name>A0ABV7H8Q5_9BURK</name>
<accession>A0ABV7H8Q5</accession>
<feature type="transmembrane region" description="Helical" evidence="1">
    <location>
        <begin position="431"/>
        <end position="452"/>
    </location>
</feature>
<feature type="transmembrane region" description="Helical" evidence="1">
    <location>
        <begin position="194"/>
        <end position="213"/>
    </location>
</feature>
<sequence>MNAATSTRSTAPRWLAERAVLGMLRHVASWPTLLLVLLVFGGFAAFMVRMTIDRDRGWLISTTMGIFPVLALLLLTLAVAVPYTAMRMQVPNTMLLVPTHRSALWRVLASSWYGCLIVTALWCGLAIAAYGTAHLTALAGFMVASSLITVAMCGFSRPMLFFALSALMLVPQSWRSTAFAALQHALEQLGTGRWLLALAWIVALRYILAAMVFKRREANAAASSLMQRPRGATQNAAYAQIKPQGGRWAQVLNFSAWAGIQQRWSLRWPVDWRLALAMGPGFSPVAVVAYIPVVLMMLAAIYAMGAGRDRAFDERDLMNSVFMFTVVILGGSGSNFVQGLALTKTEQALACLLPGAPNAVARGRWFARAVVRSVVLNTGLALGLILLAAQVPGIPSGTLALSMVLFFVGTVSFDMALALQSPRRFADPGKGVSFFLQRFFAFMAVYVLVTIGRNSLHWVAPAVLAWGVLCTGVAIWLYRKRAQEIGALPAGNFG</sequence>
<feature type="transmembrane region" description="Helical" evidence="1">
    <location>
        <begin position="104"/>
        <end position="129"/>
    </location>
</feature>
<feature type="transmembrane region" description="Helical" evidence="1">
    <location>
        <begin position="33"/>
        <end position="52"/>
    </location>
</feature>
<gene>
    <name evidence="2" type="ORF">ACFOEN_14575</name>
</gene>
<evidence type="ECO:0000313" key="2">
    <source>
        <dbReference type="EMBL" id="MFC3148855.1"/>
    </source>
</evidence>
<dbReference type="EMBL" id="JBHRTI010000010">
    <property type="protein sequence ID" value="MFC3148855.1"/>
    <property type="molecule type" value="Genomic_DNA"/>
</dbReference>
<dbReference type="RefSeq" id="WP_377305176.1">
    <property type="nucleotide sequence ID" value="NZ_CP180191.1"/>
</dbReference>
<comment type="caution">
    <text evidence="2">The sequence shown here is derived from an EMBL/GenBank/DDBJ whole genome shotgun (WGS) entry which is preliminary data.</text>
</comment>
<evidence type="ECO:0008006" key="4">
    <source>
        <dbReference type="Google" id="ProtNLM"/>
    </source>
</evidence>
<proteinExistence type="predicted"/>
<evidence type="ECO:0000256" key="1">
    <source>
        <dbReference type="SAM" id="Phobius"/>
    </source>
</evidence>
<feature type="transmembrane region" description="Helical" evidence="1">
    <location>
        <begin position="282"/>
        <end position="305"/>
    </location>
</feature>
<keyword evidence="1" id="KW-0812">Transmembrane</keyword>
<evidence type="ECO:0000313" key="3">
    <source>
        <dbReference type="Proteomes" id="UP001595556"/>
    </source>
</evidence>
<protein>
    <recommendedName>
        <fullName evidence="4">ABC-2 type transport system permease protein</fullName>
    </recommendedName>
</protein>
<organism evidence="2 3">
    <name type="scientific">Piscinibacterium candidicorallinum</name>
    <dbReference type="NCBI Taxonomy" id="1793872"/>
    <lineage>
        <taxon>Bacteria</taxon>
        <taxon>Pseudomonadati</taxon>
        <taxon>Pseudomonadota</taxon>
        <taxon>Betaproteobacteria</taxon>
        <taxon>Burkholderiales</taxon>
        <taxon>Piscinibacterium</taxon>
    </lineage>
</organism>
<reference evidence="3" key="1">
    <citation type="journal article" date="2019" name="Int. J. Syst. Evol. Microbiol.">
        <title>The Global Catalogue of Microorganisms (GCM) 10K type strain sequencing project: providing services to taxonomists for standard genome sequencing and annotation.</title>
        <authorList>
            <consortium name="The Broad Institute Genomics Platform"/>
            <consortium name="The Broad Institute Genome Sequencing Center for Infectious Disease"/>
            <person name="Wu L."/>
            <person name="Ma J."/>
        </authorList>
    </citation>
    <scope>NUCLEOTIDE SEQUENCE [LARGE SCALE GENOMIC DNA]</scope>
    <source>
        <strain evidence="3">KCTC 52168</strain>
    </source>
</reference>
<dbReference type="Proteomes" id="UP001595556">
    <property type="component" value="Unassembled WGS sequence"/>
</dbReference>
<feature type="transmembrane region" description="Helical" evidence="1">
    <location>
        <begin position="317"/>
        <end position="337"/>
    </location>
</feature>
<keyword evidence="3" id="KW-1185">Reference proteome</keyword>
<keyword evidence="1" id="KW-0472">Membrane</keyword>
<feature type="transmembrane region" description="Helical" evidence="1">
    <location>
        <begin position="399"/>
        <end position="419"/>
    </location>
</feature>
<feature type="transmembrane region" description="Helical" evidence="1">
    <location>
        <begin position="135"/>
        <end position="153"/>
    </location>
</feature>
<feature type="transmembrane region" description="Helical" evidence="1">
    <location>
        <begin position="374"/>
        <end position="393"/>
    </location>
</feature>
<feature type="transmembrane region" description="Helical" evidence="1">
    <location>
        <begin position="58"/>
        <end position="83"/>
    </location>
</feature>
<keyword evidence="1" id="KW-1133">Transmembrane helix</keyword>
<feature type="transmembrane region" description="Helical" evidence="1">
    <location>
        <begin position="160"/>
        <end position="182"/>
    </location>
</feature>